<dbReference type="PANTHER" id="PTHR30055:SF234">
    <property type="entry name" value="HTH-TYPE TRANSCRIPTIONAL REGULATOR BETI"/>
    <property type="match status" value="1"/>
</dbReference>
<dbReference type="SUPFAM" id="SSF46689">
    <property type="entry name" value="Homeodomain-like"/>
    <property type="match status" value="1"/>
</dbReference>
<gene>
    <name evidence="7" type="ORF">FCI23_45470</name>
</gene>
<dbReference type="GO" id="GO:0003700">
    <property type="term" value="F:DNA-binding transcription factor activity"/>
    <property type="evidence" value="ECO:0007669"/>
    <property type="project" value="TreeGrafter"/>
</dbReference>
<dbReference type="GO" id="GO:0000976">
    <property type="term" value="F:transcription cis-regulatory region binding"/>
    <property type="evidence" value="ECO:0007669"/>
    <property type="project" value="TreeGrafter"/>
</dbReference>
<accession>A0A4U0RVH6</accession>
<dbReference type="PANTHER" id="PTHR30055">
    <property type="entry name" value="HTH-TYPE TRANSCRIPTIONAL REGULATOR RUTR"/>
    <property type="match status" value="1"/>
</dbReference>
<evidence type="ECO:0000256" key="3">
    <source>
        <dbReference type="ARBA" id="ARBA00023163"/>
    </source>
</evidence>
<feature type="compositionally biased region" description="Low complexity" evidence="5">
    <location>
        <begin position="1"/>
        <end position="16"/>
    </location>
</feature>
<dbReference type="InterPro" id="IPR049445">
    <property type="entry name" value="TetR_SbtR-like_C"/>
</dbReference>
<keyword evidence="3" id="KW-0804">Transcription</keyword>
<comment type="caution">
    <text evidence="7">The sequence shown here is derived from an EMBL/GenBank/DDBJ whole genome shotgun (WGS) entry which is preliminary data.</text>
</comment>
<feature type="domain" description="HTH tetR-type" evidence="6">
    <location>
        <begin position="72"/>
        <end position="131"/>
    </location>
</feature>
<protein>
    <submittedName>
        <fullName evidence="7">TetR/AcrR family transcriptional regulator</fullName>
    </submittedName>
</protein>
<feature type="region of interest" description="Disordered" evidence="5">
    <location>
        <begin position="1"/>
        <end position="23"/>
    </location>
</feature>
<dbReference type="SUPFAM" id="SSF48498">
    <property type="entry name" value="Tetracyclin repressor-like, C-terminal domain"/>
    <property type="match status" value="1"/>
</dbReference>
<evidence type="ECO:0000256" key="2">
    <source>
        <dbReference type="ARBA" id="ARBA00023125"/>
    </source>
</evidence>
<reference evidence="7 8" key="1">
    <citation type="submission" date="2019-04" db="EMBL/GenBank/DDBJ databases">
        <title>Streptomyces oryziradicis sp. nov., a novel actinomycete isolated from rhizosphere soil of rice (Oryza sativa L.).</title>
        <authorList>
            <person name="Li C."/>
        </authorList>
    </citation>
    <scope>NUCLEOTIDE SEQUENCE [LARGE SCALE GENOMIC DNA]</scope>
    <source>
        <strain evidence="7 8">NEAU-C40</strain>
    </source>
</reference>
<evidence type="ECO:0000313" key="7">
    <source>
        <dbReference type="EMBL" id="TJZ99506.1"/>
    </source>
</evidence>
<keyword evidence="2 4" id="KW-0238">DNA-binding</keyword>
<dbReference type="Proteomes" id="UP000305778">
    <property type="component" value="Unassembled WGS sequence"/>
</dbReference>
<evidence type="ECO:0000256" key="4">
    <source>
        <dbReference type="PROSITE-ProRule" id="PRU00335"/>
    </source>
</evidence>
<keyword evidence="1" id="KW-0805">Transcription regulation</keyword>
<dbReference type="OrthoDB" id="9795011at2"/>
<dbReference type="EMBL" id="SUMC01000104">
    <property type="protein sequence ID" value="TJZ99506.1"/>
    <property type="molecule type" value="Genomic_DNA"/>
</dbReference>
<dbReference type="Gene3D" id="1.10.357.10">
    <property type="entry name" value="Tetracycline Repressor, domain 2"/>
    <property type="match status" value="1"/>
</dbReference>
<dbReference type="InterPro" id="IPR050109">
    <property type="entry name" value="HTH-type_TetR-like_transc_reg"/>
</dbReference>
<dbReference type="Pfam" id="PF21597">
    <property type="entry name" value="TetR_C_43"/>
    <property type="match status" value="1"/>
</dbReference>
<proteinExistence type="predicted"/>
<evidence type="ECO:0000256" key="1">
    <source>
        <dbReference type="ARBA" id="ARBA00023015"/>
    </source>
</evidence>
<evidence type="ECO:0000256" key="5">
    <source>
        <dbReference type="SAM" id="MobiDB-lite"/>
    </source>
</evidence>
<dbReference type="AlphaFoldDB" id="A0A4U0RVH6"/>
<dbReference type="PRINTS" id="PR00455">
    <property type="entry name" value="HTHTETR"/>
</dbReference>
<evidence type="ECO:0000313" key="8">
    <source>
        <dbReference type="Proteomes" id="UP000305778"/>
    </source>
</evidence>
<name>A0A4U0RVH6_9ACTN</name>
<dbReference type="InterPro" id="IPR001647">
    <property type="entry name" value="HTH_TetR"/>
</dbReference>
<dbReference type="Pfam" id="PF00440">
    <property type="entry name" value="TetR_N"/>
    <property type="match status" value="1"/>
</dbReference>
<dbReference type="InterPro" id="IPR009057">
    <property type="entry name" value="Homeodomain-like_sf"/>
</dbReference>
<dbReference type="PROSITE" id="PS50977">
    <property type="entry name" value="HTH_TETR_2"/>
    <property type="match status" value="1"/>
</dbReference>
<organism evidence="7 8">
    <name type="scientific">Actinacidiphila oryziradicis</name>
    <dbReference type="NCBI Taxonomy" id="2571141"/>
    <lineage>
        <taxon>Bacteria</taxon>
        <taxon>Bacillati</taxon>
        <taxon>Actinomycetota</taxon>
        <taxon>Actinomycetes</taxon>
        <taxon>Kitasatosporales</taxon>
        <taxon>Streptomycetaceae</taxon>
        <taxon>Actinacidiphila</taxon>
    </lineage>
</organism>
<feature type="DNA-binding region" description="H-T-H motif" evidence="4">
    <location>
        <begin position="94"/>
        <end position="113"/>
    </location>
</feature>
<sequence length="251" mass="27135">MSASGTSRRSWSRTGRPNSVPLAPVMRNMRSPVAWKTEPGHLTRLDYTGHATRFLLDGPLPVNDRPLRADARGNRAKILAAAQSAFESIGPEANLREIARRAGVAQGTVHRHFPTKQALFSAIITERLRELTSLARQLRAGHAPGEAFIAFLTATVEHARHNRSLATVFDEAGGDEDMEAAGREMNTELALLLGHAQAEGTIRDDIDLADIHAIAAAILAMDTHPAAGDADRAKRIAIVLDGLRSGPERRS</sequence>
<evidence type="ECO:0000259" key="6">
    <source>
        <dbReference type="PROSITE" id="PS50977"/>
    </source>
</evidence>
<dbReference type="InterPro" id="IPR036271">
    <property type="entry name" value="Tet_transcr_reg_TetR-rel_C_sf"/>
</dbReference>
<keyword evidence="8" id="KW-1185">Reference proteome</keyword>